<dbReference type="InterPro" id="IPR036188">
    <property type="entry name" value="FAD/NAD-bd_sf"/>
</dbReference>
<accession>A0AAD1IWI6</accession>
<dbReference type="PANTHER" id="PTHR13847">
    <property type="entry name" value="SARCOSINE DEHYDROGENASE-RELATED"/>
    <property type="match status" value="1"/>
</dbReference>
<dbReference type="Gene3D" id="3.50.50.60">
    <property type="entry name" value="FAD/NAD(P)-binding domain"/>
    <property type="match status" value="1"/>
</dbReference>
<reference evidence="3 4" key="1">
    <citation type="journal article" date="2019" name="Emerg. Microbes Infect.">
        <title>Comprehensive subspecies identification of 175 nontuberculous mycobacteria species based on 7547 genomic profiles.</title>
        <authorList>
            <person name="Matsumoto Y."/>
            <person name="Kinjo T."/>
            <person name="Motooka D."/>
            <person name="Nabeya D."/>
            <person name="Jung N."/>
            <person name="Uechi K."/>
            <person name="Horii T."/>
            <person name="Iida T."/>
            <person name="Fujita J."/>
            <person name="Nakamura S."/>
        </authorList>
    </citation>
    <scope>NUCLEOTIDE SEQUENCE [LARGE SCALE GENOMIC DNA]</scope>
    <source>
        <strain evidence="3 4">JCM 17423</strain>
    </source>
</reference>
<proteinExistence type="predicted"/>
<dbReference type="Proteomes" id="UP000466607">
    <property type="component" value="Chromosome"/>
</dbReference>
<dbReference type="GO" id="GO:0005737">
    <property type="term" value="C:cytoplasm"/>
    <property type="evidence" value="ECO:0007669"/>
    <property type="project" value="TreeGrafter"/>
</dbReference>
<dbReference type="PANTHER" id="PTHR13847:SF287">
    <property type="entry name" value="FAD-DEPENDENT OXIDOREDUCTASE DOMAIN-CONTAINING PROTEIN 1"/>
    <property type="match status" value="1"/>
</dbReference>
<evidence type="ECO:0000313" key="3">
    <source>
        <dbReference type="EMBL" id="BBY19098.1"/>
    </source>
</evidence>
<keyword evidence="1" id="KW-0560">Oxidoreductase</keyword>
<feature type="domain" description="FAD dependent oxidoreductase" evidence="2">
    <location>
        <begin position="6"/>
        <end position="355"/>
    </location>
</feature>
<organism evidence="3 4">
    <name type="scientific">Mycolicibacterium litorale</name>
    <dbReference type="NCBI Taxonomy" id="758802"/>
    <lineage>
        <taxon>Bacteria</taxon>
        <taxon>Bacillati</taxon>
        <taxon>Actinomycetota</taxon>
        <taxon>Actinomycetes</taxon>
        <taxon>Mycobacteriales</taxon>
        <taxon>Mycobacteriaceae</taxon>
        <taxon>Mycolicibacterium</taxon>
    </lineage>
</organism>
<evidence type="ECO:0000259" key="2">
    <source>
        <dbReference type="Pfam" id="PF01266"/>
    </source>
</evidence>
<dbReference type="SUPFAM" id="SSF51905">
    <property type="entry name" value="FAD/NAD(P)-binding domain"/>
    <property type="match status" value="1"/>
</dbReference>
<evidence type="ECO:0000256" key="1">
    <source>
        <dbReference type="ARBA" id="ARBA00023002"/>
    </source>
</evidence>
<dbReference type="GO" id="GO:0016491">
    <property type="term" value="F:oxidoreductase activity"/>
    <property type="evidence" value="ECO:0007669"/>
    <property type="project" value="UniProtKB-KW"/>
</dbReference>
<dbReference type="RefSeq" id="WP_134057009.1">
    <property type="nucleotide sequence ID" value="NZ_AP022586.1"/>
</dbReference>
<dbReference type="Gene3D" id="3.30.9.10">
    <property type="entry name" value="D-Amino Acid Oxidase, subunit A, domain 2"/>
    <property type="match status" value="1"/>
</dbReference>
<protein>
    <submittedName>
        <fullName evidence="3">Oxidoreductase</fullName>
    </submittedName>
</protein>
<dbReference type="InterPro" id="IPR006076">
    <property type="entry name" value="FAD-dep_OxRdtase"/>
</dbReference>
<gene>
    <name evidence="3" type="ORF">MLIT_46900</name>
</gene>
<evidence type="ECO:0000313" key="4">
    <source>
        <dbReference type="Proteomes" id="UP000466607"/>
    </source>
</evidence>
<keyword evidence="4" id="KW-1185">Reference proteome</keyword>
<name>A0AAD1IWI6_9MYCO</name>
<dbReference type="AlphaFoldDB" id="A0AAD1IWI6"/>
<sequence length="395" mass="41407">MSETADVVIVGGGLEGAAAAWALADRGVTNVVVAERHTVGSGMTGKSSGIVRCHYGVTSLAAMAAAGLEVFEKAEEIFGTDIGFRQTGYVVGVGAQNAAAMRCSLAAQRAVGVQTEEIDAGEVAKMWPFADLEPFAAFGWEPRGGYGDAYRTAQAFAVAARAAGVRVRQGTAVQSLLTDGDRVTGVGLADGGEISAETVVVATGAWTRPLLAQHGIDVPIRVVREQIVLIDPGVDLGPVPVFSDLVSLQYIRPEPDGTVLFGNSDLADHEDTDPDDYLNRATDDFVDVTVDKVGTRFPGFPDASITSSYAGCYDVTADWNPVISRTDLDGLVIAAGFSGHGFKIAPAVGRLVADLIVDGHSGDPRIPETDFRLSRFAEGDLLKTPYPYVGAGEMR</sequence>
<dbReference type="EMBL" id="AP022586">
    <property type="protein sequence ID" value="BBY19098.1"/>
    <property type="molecule type" value="Genomic_DNA"/>
</dbReference>
<dbReference type="Pfam" id="PF01266">
    <property type="entry name" value="DAO"/>
    <property type="match status" value="1"/>
</dbReference>